<comment type="caution">
    <text evidence="4">The sequence shown here is derived from an EMBL/GenBank/DDBJ whole genome shotgun (WGS) entry which is preliminary data.</text>
</comment>
<dbReference type="EMBL" id="JAAAIM010000737">
    <property type="protein sequence ID" value="KAG0284746.1"/>
    <property type="molecule type" value="Genomic_DNA"/>
</dbReference>
<evidence type="ECO:0000259" key="3">
    <source>
        <dbReference type="PROSITE" id="PS50897"/>
    </source>
</evidence>
<dbReference type="InterPro" id="IPR006594">
    <property type="entry name" value="LisH"/>
</dbReference>
<accession>A0ABQ7JV24</accession>
<dbReference type="SMART" id="SM00757">
    <property type="entry name" value="CRA"/>
    <property type="match status" value="1"/>
</dbReference>
<reference evidence="4 5" key="1">
    <citation type="journal article" date="2020" name="Fungal Divers.">
        <title>Resolving the Mortierellaceae phylogeny through synthesis of multi-gene phylogenetics and phylogenomics.</title>
        <authorList>
            <person name="Vandepol N."/>
            <person name="Liber J."/>
            <person name="Desiro A."/>
            <person name="Na H."/>
            <person name="Kennedy M."/>
            <person name="Barry K."/>
            <person name="Grigoriev I.V."/>
            <person name="Miller A.N."/>
            <person name="O'Donnell K."/>
            <person name="Stajich J.E."/>
            <person name="Bonito G."/>
        </authorList>
    </citation>
    <scope>NUCLEOTIDE SEQUENCE [LARGE SCALE GENOMIC DNA]</scope>
    <source>
        <strain evidence="4 5">AD045</strain>
    </source>
</reference>
<dbReference type="PROSITE" id="PS50896">
    <property type="entry name" value="LISH"/>
    <property type="match status" value="1"/>
</dbReference>
<feature type="domain" description="CTLH" evidence="3">
    <location>
        <begin position="242"/>
        <end position="299"/>
    </location>
</feature>
<name>A0ABQ7JV24_9FUNG</name>
<sequence>MSNDLIMVGPGKADSDASAIRANRPIPPQCGVYYYEVLIKSNGQQGYIGIGACNANVALDRLPGWEPLSWGYHGDDGNGFEGCGNGRPFGPVFTTGDVIGCGINFRDMTLFYTKNGIYLGVAFRNLKGPLYPTVGMRTSGEIVEANFGQREFIFNIEEYVKDEKVEAWQSLEDSLQKEDASKNQAGILSQNLSKLVLSYMIHHGYSESARQFASDLAPQSSNQKGHGTHGSSEFDCASMVQDTERRKEIRKTILSGDIDRALIMLEESYPGITTSNEDMLLQLRCRKFVEMVSSASSPLRALDNQARAKDSKVSTFSEDVEMQDQHETGVSDSATMDLDFKPVEIDSTAAGGTPQLEGLGLLKDAIQYGQFLQEQYKHSRRASVKTMLIDAFSVLAYSDTDSISGPGHFGSKAVSREKVASTVNLAILASQHLPTTAPLETVYRQTNVALSELTRQGVGEAAFFDLNYDLQ</sequence>
<dbReference type="InterPro" id="IPR003877">
    <property type="entry name" value="SPRY_dom"/>
</dbReference>
<dbReference type="SMART" id="SM00449">
    <property type="entry name" value="SPRY"/>
    <property type="match status" value="1"/>
</dbReference>
<dbReference type="SUPFAM" id="SSF49899">
    <property type="entry name" value="Concanavalin A-like lectins/glucanases"/>
    <property type="match status" value="1"/>
</dbReference>
<keyword evidence="5" id="KW-1185">Reference proteome</keyword>
<dbReference type="InterPro" id="IPR043136">
    <property type="entry name" value="B30.2/SPRY_sf"/>
</dbReference>
<protein>
    <recommendedName>
        <fullName evidence="6">SPRY-domain-containing protein</fullName>
    </recommendedName>
</protein>
<dbReference type="Gene3D" id="2.60.120.920">
    <property type="match status" value="1"/>
</dbReference>
<feature type="domain" description="B30.2/SPRY" evidence="2">
    <location>
        <begin position="1"/>
        <end position="152"/>
    </location>
</feature>
<evidence type="ECO:0008006" key="6">
    <source>
        <dbReference type="Google" id="ProtNLM"/>
    </source>
</evidence>
<proteinExistence type="predicted"/>
<dbReference type="PROSITE" id="PS50897">
    <property type="entry name" value="CTLH"/>
    <property type="match status" value="1"/>
</dbReference>
<dbReference type="InterPro" id="IPR035782">
    <property type="entry name" value="SPRY_RanBP9/10"/>
</dbReference>
<dbReference type="PANTHER" id="PTHR12864">
    <property type="entry name" value="RAN BINDING PROTEIN 9-RELATED"/>
    <property type="match status" value="1"/>
</dbReference>
<dbReference type="InterPro" id="IPR013320">
    <property type="entry name" value="ConA-like_dom_sf"/>
</dbReference>
<evidence type="ECO:0000259" key="2">
    <source>
        <dbReference type="PROSITE" id="PS50188"/>
    </source>
</evidence>
<feature type="region of interest" description="Disordered" evidence="1">
    <location>
        <begin position="212"/>
        <end position="235"/>
    </location>
</feature>
<dbReference type="InterPro" id="IPR013144">
    <property type="entry name" value="CRA_dom"/>
</dbReference>
<evidence type="ECO:0000313" key="5">
    <source>
        <dbReference type="Proteomes" id="UP001194696"/>
    </source>
</evidence>
<dbReference type="CDD" id="cd12909">
    <property type="entry name" value="SPRY_RanBP9_10"/>
    <property type="match status" value="1"/>
</dbReference>
<gene>
    <name evidence="4" type="ORF">BGZ96_010904</name>
</gene>
<dbReference type="Pfam" id="PF10607">
    <property type="entry name" value="CTLH"/>
    <property type="match status" value="1"/>
</dbReference>
<organism evidence="4 5">
    <name type="scientific">Linnemannia gamsii</name>
    <dbReference type="NCBI Taxonomy" id="64522"/>
    <lineage>
        <taxon>Eukaryota</taxon>
        <taxon>Fungi</taxon>
        <taxon>Fungi incertae sedis</taxon>
        <taxon>Mucoromycota</taxon>
        <taxon>Mortierellomycotina</taxon>
        <taxon>Mortierellomycetes</taxon>
        <taxon>Mortierellales</taxon>
        <taxon>Mortierellaceae</taxon>
        <taxon>Linnemannia</taxon>
    </lineage>
</organism>
<dbReference type="InterPro" id="IPR001870">
    <property type="entry name" value="B30.2/SPRY"/>
</dbReference>
<dbReference type="SMART" id="SM00668">
    <property type="entry name" value="CTLH"/>
    <property type="match status" value="1"/>
</dbReference>
<evidence type="ECO:0000256" key="1">
    <source>
        <dbReference type="SAM" id="MobiDB-lite"/>
    </source>
</evidence>
<evidence type="ECO:0000313" key="4">
    <source>
        <dbReference type="EMBL" id="KAG0284746.1"/>
    </source>
</evidence>
<dbReference type="PROSITE" id="PS50188">
    <property type="entry name" value="B302_SPRY"/>
    <property type="match status" value="1"/>
</dbReference>
<dbReference type="Pfam" id="PF00622">
    <property type="entry name" value="SPRY"/>
    <property type="match status" value="1"/>
</dbReference>
<feature type="compositionally biased region" description="Polar residues" evidence="1">
    <location>
        <begin position="217"/>
        <end position="231"/>
    </location>
</feature>
<dbReference type="InterPro" id="IPR050618">
    <property type="entry name" value="Ubq-SigPath_Reg"/>
</dbReference>
<dbReference type="InterPro" id="IPR024964">
    <property type="entry name" value="CTLH/CRA"/>
</dbReference>
<dbReference type="InterPro" id="IPR006595">
    <property type="entry name" value="CTLH_C"/>
</dbReference>
<dbReference type="Proteomes" id="UP001194696">
    <property type="component" value="Unassembled WGS sequence"/>
</dbReference>